<organism evidence="2 3">
    <name type="scientific">Chitinophaga niastensis</name>
    <dbReference type="NCBI Taxonomy" id="536980"/>
    <lineage>
        <taxon>Bacteria</taxon>
        <taxon>Pseudomonadati</taxon>
        <taxon>Bacteroidota</taxon>
        <taxon>Chitinophagia</taxon>
        <taxon>Chitinophagales</taxon>
        <taxon>Chitinophagaceae</taxon>
        <taxon>Chitinophaga</taxon>
    </lineage>
</organism>
<keyword evidence="1" id="KW-0472">Membrane</keyword>
<dbReference type="EMBL" id="PYAW01000007">
    <property type="protein sequence ID" value="PSL43940.1"/>
    <property type="molecule type" value="Genomic_DNA"/>
</dbReference>
<gene>
    <name evidence="2" type="ORF">CLV51_107252</name>
</gene>
<evidence type="ECO:0000256" key="1">
    <source>
        <dbReference type="SAM" id="Phobius"/>
    </source>
</evidence>
<name>A0A2P8HCH7_CHINA</name>
<dbReference type="Proteomes" id="UP000240971">
    <property type="component" value="Unassembled WGS sequence"/>
</dbReference>
<evidence type="ECO:0000313" key="2">
    <source>
        <dbReference type="EMBL" id="PSL43940.1"/>
    </source>
</evidence>
<dbReference type="AlphaFoldDB" id="A0A2P8HCH7"/>
<feature type="transmembrane region" description="Helical" evidence="1">
    <location>
        <begin position="6"/>
        <end position="25"/>
    </location>
</feature>
<reference evidence="2 3" key="1">
    <citation type="submission" date="2018-03" db="EMBL/GenBank/DDBJ databases">
        <title>Genomic Encyclopedia of Archaeal and Bacterial Type Strains, Phase II (KMG-II): from individual species to whole genera.</title>
        <authorList>
            <person name="Goeker M."/>
        </authorList>
    </citation>
    <scope>NUCLEOTIDE SEQUENCE [LARGE SCALE GENOMIC DNA]</scope>
    <source>
        <strain evidence="2 3">DSM 24859</strain>
    </source>
</reference>
<protein>
    <submittedName>
        <fullName evidence="2">Uncharacterized protein</fullName>
    </submittedName>
</protein>
<sequence length="81" mass="9820">MLPFHFMEMYFTAYSSHLLLVLFLCKLLDKKLLKRIEYIEALPEEEKEKIYYFIDMAITYNKTKKAYSRYSVKSQESGFLQ</sequence>
<keyword evidence="3" id="KW-1185">Reference proteome</keyword>
<evidence type="ECO:0000313" key="3">
    <source>
        <dbReference type="Proteomes" id="UP000240971"/>
    </source>
</evidence>
<proteinExistence type="predicted"/>
<keyword evidence="1" id="KW-0812">Transmembrane</keyword>
<comment type="caution">
    <text evidence="2">The sequence shown here is derived from an EMBL/GenBank/DDBJ whole genome shotgun (WGS) entry which is preliminary data.</text>
</comment>
<keyword evidence="1" id="KW-1133">Transmembrane helix</keyword>
<accession>A0A2P8HCH7</accession>